<dbReference type="PANTHER" id="PTHR33266:SF1">
    <property type="entry name" value="F-BOX DOMAIN-CONTAINING PROTEIN"/>
    <property type="match status" value="1"/>
</dbReference>
<evidence type="ECO:0000256" key="1">
    <source>
        <dbReference type="SAM" id="MobiDB-lite"/>
    </source>
</evidence>
<evidence type="ECO:0000313" key="3">
    <source>
        <dbReference type="Proteomes" id="UP000005238"/>
    </source>
</evidence>
<name>H3GN26_PHYRM</name>
<sequence>MESAVNSPNQDSATVNVEHDIAELVDGSVFPHLQKLVADPKALKRKAILNDARDMAYYRSISHQLNHFLGGCISILYRKVISHDIASKVADLVANEVNVRFGGSPVALTDEELKRLEVAFMATESVGDASDNFEKYLWSCWYEYNPRELYDRHERQMKVLYICARSRESTGVPKATRKLRDWLFVKNDYRGTKICARLMAIYRYAEAHWDDVQRDWTNLFTDSDADAAVREKLQKFTDESETEKPRSLSKEKDADEPIVVVVVDEASSLLGMGYDKTNYVHLLQDALGLATDDLHTSGGLCGVLLDADPAIADVNLPVSTKLGLEPPNPFQDPDLASFPPFALSRTVGVHWQKHCTGVYQQSGGKEGVGDEDDGIGVGDTIDGGKVKTQVVAYKTAVTGSESAALEALTRMGRPLWSSVLNSPMEENGVERPTTRGDVINLAAQKLLLGCTVVRGSYNELTLSGVASLLCRLGLRPHCSLALASRSVVDLMAVLAYVNFEKDGCLSTYASDPVLTLGATRVWYAVDAALSRYLLPQLKRMLLDESLEIGDKGQVVARLLLLLAMDKCVVGDTKPSECEFVGQFIPVQTFMDVLGVADLPIKCKGMTAASEATKTAFNEWRSQWEGWHMGFTHFVQLEGEPNEETLWVLLGRRAAGVLPRSQKGANLLIPTFKKKDSTAEAKVNSPIDSEAKVGVILIQLTSRSPRDCESATEKLSVVRSDGRSEIIRMYMNPGVSGSTADTKTTATSEDAFALCFHSVSCVTYPFLEEGVATQLAGLLTSRWDPMASVDGGLEHRNEAELEWGEEENEAALSVVMPDEEFKGDCISSPCPRTRPQQGDRGDP</sequence>
<feature type="region of interest" description="Disordered" evidence="1">
    <location>
        <begin position="821"/>
        <end position="842"/>
    </location>
</feature>
<dbReference type="HOGENOM" id="CLU_011649_1_0_1"/>
<dbReference type="VEuPathDB" id="FungiDB:KRP23_256"/>
<dbReference type="EMBL" id="DS566025">
    <property type="status" value="NOT_ANNOTATED_CDS"/>
    <property type="molecule type" value="Genomic_DNA"/>
</dbReference>
<dbReference type="EnsemblProtists" id="Phyra77972">
    <property type="protein sequence ID" value="Phyra77972"/>
    <property type="gene ID" value="Phyra77972"/>
</dbReference>
<dbReference type="OMA" id="CESATEK"/>
<organism evidence="2 3">
    <name type="scientific">Phytophthora ramorum</name>
    <name type="common">Sudden oak death agent</name>
    <dbReference type="NCBI Taxonomy" id="164328"/>
    <lineage>
        <taxon>Eukaryota</taxon>
        <taxon>Sar</taxon>
        <taxon>Stramenopiles</taxon>
        <taxon>Oomycota</taxon>
        <taxon>Peronosporomycetes</taxon>
        <taxon>Peronosporales</taxon>
        <taxon>Peronosporaceae</taxon>
        <taxon>Phytophthora</taxon>
    </lineage>
</organism>
<accession>H3GN26</accession>
<reference evidence="3" key="1">
    <citation type="journal article" date="2006" name="Science">
        <title>Phytophthora genome sequences uncover evolutionary origins and mechanisms of pathogenesis.</title>
        <authorList>
            <person name="Tyler B.M."/>
            <person name="Tripathy S."/>
            <person name="Zhang X."/>
            <person name="Dehal P."/>
            <person name="Jiang R.H."/>
            <person name="Aerts A."/>
            <person name="Arredondo F.D."/>
            <person name="Baxter L."/>
            <person name="Bensasson D."/>
            <person name="Beynon J.L."/>
            <person name="Chapman J."/>
            <person name="Damasceno C.M."/>
            <person name="Dorrance A.E."/>
            <person name="Dou D."/>
            <person name="Dickerman A.W."/>
            <person name="Dubchak I.L."/>
            <person name="Garbelotto M."/>
            <person name="Gijzen M."/>
            <person name="Gordon S.G."/>
            <person name="Govers F."/>
            <person name="Grunwald N.J."/>
            <person name="Huang W."/>
            <person name="Ivors K.L."/>
            <person name="Jones R.W."/>
            <person name="Kamoun S."/>
            <person name="Krampis K."/>
            <person name="Lamour K.H."/>
            <person name="Lee M.K."/>
            <person name="McDonald W.H."/>
            <person name="Medina M."/>
            <person name="Meijer H.J."/>
            <person name="Nordberg E.K."/>
            <person name="Maclean D.J."/>
            <person name="Ospina-Giraldo M.D."/>
            <person name="Morris P.F."/>
            <person name="Phuntumart V."/>
            <person name="Putnam N.H."/>
            <person name="Rash S."/>
            <person name="Rose J.K."/>
            <person name="Sakihama Y."/>
            <person name="Salamov A.A."/>
            <person name="Savidor A."/>
            <person name="Scheuring C.F."/>
            <person name="Smith B.M."/>
            <person name="Sobral B.W."/>
            <person name="Terry A."/>
            <person name="Torto-Alalibo T.A."/>
            <person name="Win J."/>
            <person name="Xu Z."/>
            <person name="Zhang H."/>
            <person name="Grigoriev I.V."/>
            <person name="Rokhsar D.S."/>
            <person name="Boore J.L."/>
        </authorList>
    </citation>
    <scope>NUCLEOTIDE SEQUENCE [LARGE SCALE GENOMIC DNA]</scope>
    <source>
        <strain evidence="3">Pr102</strain>
    </source>
</reference>
<dbReference type="VEuPathDB" id="FungiDB:KRP22_10371"/>
<keyword evidence="3" id="KW-1185">Reference proteome</keyword>
<reference evidence="2" key="2">
    <citation type="submission" date="2015-06" db="UniProtKB">
        <authorList>
            <consortium name="EnsemblProtists"/>
        </authorList>
    </citation>
    <scope>IDENTIFICATION</scope>
    <source>
        <strain evidence="2">Pr102</strain>
    </source>
</reference>
<dbReference type="Proteomes" id="UP000005238">
    <property type="component" value="Unassembled WGS sequence"/>
</dbReference>
<protein>
    <submittedName>
        <fullName evidence="2">Uncharacterized protein</fullName>
    </submittedName>
</protein>
<proteinExistence type="predicted"/>
<dbReference type="STRING" id="164328.H3GN26"/>
<dbReference type="PANTHER" id="PTHR33266">
    <property type="entry name" value="CHROMOSOME 15, WHOLE GENOME SHOTGUN SEQUENCE"/>
    <property type="match status" value="1"/>
</dbReference>
<evidence type="ECO:0000313" key="2">
    <source>
        <dbReference type="EnsemblProtists" id="Phyra77972"/>
    </source>
</evidence>
<dbReference type="AlphaFoldDB" id="H3GN26"/>
<dbReference type="eggNOG" id="ENOG502S8Y0">
    <property type="taxonomic scope" value="Eukaryota"/>
</dbReference>
<dbReference type="InParanoid" id="H3GN26"/>